<dbReference type="Gene3D" id="3.40.50.200">
    <property type="entry name" value="Peptidase S8/S53 domain"/>
    <property type="match status" value="1"/>
</dbReference>
<dbReference type="PANTHER" id="PTHR43806:SF11">
    <property type="entry name" value="CEREVISIN-RELATED"/>
    <property type="match status" value="1"/>
</dbReference>
<gene>
    <name evidence="8" type="ORF">TWF718_001133</name>
</gene>
<evidence type="ECO:0000256" key="3">
    <source>
        <dbReference type="ARBA" id="ARBA00022801"/>
    </source>
</evidence>
<dbReference type="GO" id="GO:0006508">
    <property type="term" value="P:proteolysis"/>
    <property type="evidence" value="ECO:0007669"/>
    <property type="project" value="UniProtKB-KW"/>
</dbReference>
<dbReference type="PRINTS" id="PR00723">
    <property type="entry name" value="SUBTILISIN"/>
</dbReference>
<dbReference type="CDD" id="cd00306">
    <property type="entry name" value="Peptidases_S8_S53"/>
    <property type="match status" value="1"/>
</dbReference>
<dbReference type="InterPro" id="IPR050131">
    <property type="entry name" value="Peptidase_S8_subtilisin-like"/>
</dbReference>
<name>A0AAN8N8C9_9PEZI</name>
<proteinExistence type="inferred from homology"/>
<evidence type="ECO:0000256" key="6">
    <source>
        <dbReference type="SAM" id="SignalP"/>
    </source>
</evidence>
<dbReference type="InterPro" id="IPR000209">
    <property type="entry name" value="Peptidase_S8/S53_dom"/>
</dbReference>
<dbReference type="PROSITE" id="PS00138">
    <property type="entry name" value="SUBTILASE_SER"/>
    <property type="match status" value="1"/>
</dbReference>
<dbReference type="InterPro" id="IPR015500">
    <property type="entry name" value="Peptidase_S8_subtilisin-rel"/>
</dbReference>
<feature type="region of interest" description="Disordered" evidence="5">
    <location>
        <begin position="147"/>
        <end position="175"/>
    </location>
</feature>
<keyword evidence="2" id="KW-0645">Protease</keyword>
<keyword evidence="6" id="KW-0732">Signal</keyword>
<evidence type="ECO:0000313" key="9">
    <source>
        <dbReference type="Proteomes" id="UP001313282"/>
    </source>
</evidence>
<reference evidence="8 9" key="1">
    <citation type="submission" date="2019-10" db="EMBL/GenBank/DDBJ databases">
        <authorList>
            <person name="Palmer J.M."/>
        </authorList>
    </citation>
    <scope>NUCLEOTIDE SEQUENCE [LARGE SCALE GENOMIC DNA]</scope>
    <source>
        <strain evidence="8 9">TWF718</strain>
    </source>
</reference>
<keyword evidence="9" id="KW-1185">Reference proteome</keyword>
<comment type="caution">
    <text evidence="8">The sequence shown here is derived from an EMBL/GenBank/DDBJ whole genome shotgun (WGS) entry which is preliminary data.</text>
</comment>
<dbReference type="Proteomes" id="UP001313282">
    <property type="component" value="Unassembled WGS sequence"/>
</dbReference>
<dbReference type="SUPFAM" id="SSF52743">
    <property type="entry name" value="Subtilisin-like"/>
    <property type="match status" value="1"/>
</dbReference>
<protein>
    <recommendedName>
        <fullName evidence="7">Peptidase S8/S53 domain-containing protein</fullName>
    </recommendedName>
</protein>
<evidence type="ECO:0000259" key="7">
    <source>
        <dbReference type="Pfam" id="PF00082"/>
    </source>
</evidence>
<evidence type="ECO:0000256" key="5">
    <source>
        <dbReference type="SAM" id="MobiDB-lite"/>
    </source>
</evidence>
<dbReference type="GO" id="GO:0004252">
    <property type="term" value="F:serine-type endopeptidase activity"/>
    <property type="evidence" value="ECO:0007669"/>
    <property type="project" value="InterPro"/>
</dbReference>
<sequence length="560" mass="62018">MSIILNSWKALAVTFLSLAILTFQNDTPQKAPICFPKVGTYDSIFEVCYVILKKKYRVEDESPNSSLDGRITLRNLRKEIQAIALPPRSLSVYDIRSRYLEGRGRGTWALIIDVPPDDETLTEINKIFSKYKAIIANSFCSSEPQLHMFGPNPYPRPRPADGSRESSPIGSRRDFQKRFDGKYSPIQLRYRENNARRFLRPRATNSNGVVVSKEPALPEMLRIAQPPGVSLSEMKNSYYTYPNPGEGVFIYTMDSGCDFRATDLSHVNPSSVDWIYTGPLPGDERSDDDEPSDAKAYGHFDNGKSFDAGYHGTMVAESLVGDKHGTATSANLVVVKMATGRNMSYNLIDIDALLKIFDHMYENYKESPGSWPGFVVVCTVGYDLDDDLVETVRSLYEELLKVFNQPKFKGYVVVAAGNQGPEVQVSDFPAKLKGISKTPIDNLIVVGGADTQTGLEAAQSADFIKIFSPSTKLRFTLPNGKSIIAHGTSFSTPLAAGLLATLISRGVKQPIKQMEEWAYPRTSGGPNIIWNGITQDMWPRAEDPIDTSSLDGDGELVDDI</sequence>
<feature type="chain" id="PRO_5042965417" description="Peptidase S8/S53 domain-containing protein" evidence="6">
    <location>
        <begin position="25"/>
        <end position="560"/>
    </location>
</feature>
<accession>A0AAN8N8C9</accession>
<dbReference type="AlphaFoldDB" id="A0AAN8N8C9"/>
<dbReference type="PANTHER" id="PTHR43806">
    <property type="entry name" value="PEPTIDASE S8"/>
    <property type="match status" value="1"/>
</dbReference>
<feature type="signal peptide" evidence="6">
    <location>
        <begin position="1"/>
        <end position="24"/>
    </location>
</feature>
<organism evidence="8 9">
    <name type="scientific">Orbilia javanica</name>
    <dbReference type="NCBI Taxonomy" id="47235"/>
    <lineage>
        <taxon>Eukaryota</taxon>
        <taxon>Fungi</taxon>
        <taxon>Dikarya</taxon>
        <taxon>Ascomycota</taxon>
        <taxon>Pezizomycotina</taxon>
        <taxon>Orbiliomycetes</taxon>
        <taxon>Orbiliales</taxon>
        <taxon>Orbiliaceae</taxon>
        <taxon>Orbilia</taxon>
    </lineage>
</organism>
<comment type="similarity">
    <text evidence="1">Belongs to the peptidase S8 family.</text>
</comment>
<evidence type="ECO:0000256" key="2">
    <source>
        <dbReference type="ARBA" id="ARBA00022670"/>
    </source>
</evidence>
<evidence type="ECO:0000313" key="8">
    <source>
        <dbReference type="EMBL" id="KAK6356792.1"/>
    </source>
</evidence>
<evidence type="ECO:0000256" key="4">
    <source>
        <dbReference type="ARBA" id="ARBA00022825"/>
    </source>
</evidence>
<evidence type="ECO:0000256" key="1">
    <source>
        <dbReference type="ARBA" id="ARBA00011073"/>
    </source>
</evidence>
<dbReference type="Pfam" id="PF00082">
    <property type="entry name" value="Peptidase_S8"/>
    <property type="match status" value="1"/>
</dbReference>
<keyword evidence="3" id="KW-0378">Hydrolase</keyword>
<dbReference type="InterPro" id="IPR023828">
    <property type="entry name" value="Peptidase_S8_Ser-AS"/>
</dbReference>
<dbReference type="EMBL" id="JAVHNR010000001">
    <property type="protein sequence ID" value="KAK6356792.1"/>
    <property type="molecule type" value="Genomic_DNA"/>
</dbReference>
<dbReference type="InterPro" id="IPR036852">
    <property type="entry name" value="Peptidase_S8/S53_dom_sf"/>
</dbReference>
<feature type="domain" description="Peptidase S8/S53" evidence="7">
    <location>
        <begin position="245"/>
        <end position="505"/>
    </location>
</feature>
<keyword evidence="4" id="KW-0720">Serine protease</keyword>